<sequence length="54" mass="6044">MKRLGRCQGPLCARACFHANDDENRWTPGGAAREGQDWRGWGLVQVGLCTRLND</sequence>
<comment type="caution">
    <text evidence="1">The sequence shown here is derived from an EMBL/GenBank/DDBJ whole genome shotgun (WGS) entry which is preliminary data.</text>
</comment>
<accession>A0A9P5YKC5</accession>
<evidence type="ECO:0000313" key="2">
    <source>
        <dbReference type="Proteomes" id="UP000807469"/>
    </source>
</evidence>
<dbReference type="EMBL" id="MU155957">
    <property type="protein sequence ID" value="KAF9470518.1"/>
    <property type="molecule type" value="Genomic_DNA"/>
</dbReference>
<name>A0A9P5YKC5_9AGAR</name>
<protein>
    <submittedName>
        <fullName evidence="1">Uncharacterized protein</fullName>
    </submittedName>
</protein>
<dbReference type="AlphaFoldDB" id="A0A9P5YKC5"/>
<reference evidence="1" key="1">
    <citation type="submission" date="2020-11" db="EMBL/GenBank/DDBJ databases">
        <authorList>
            <consortium name="DOE Joint Genome Institute"/>
            <person name="Ahrendt S."/>
            <person name="Riley R."/>
            <person name="Andreopoulos W."/>
            <person name="Labutti K."/>
            <person name="Pangilinan J."/>
            <person name="Ruiz-Duenas F.J."/>
            <person name="Barrasa J.M."/>
            <person name="Sanchez-Garcia M."/>
            <person name="Camarero S."/>
            <person name="Miyauchi S."/>
            <person name="Serrano A."/>
            <person name="Linde D."/>
            <person name="Babiker R."/>
            <person name="Drula E."/>
            <person name="Ayuso-Fernandez I."/>
            <person name="Pacheco R."/>
            <person name="Padilla G."/>
            <person name="Ferreira P."/>
            <person name="Barriuso J."/>
            <person name="Kellner H."/>
            <person name="Castanera R."/>
            <person name="Alfaro M."/>
            <person name="Ramirez L."/>
            <person name="Pisabarro A.G."/>
            <person name="Kuo A."/>
            <person name="Tritt A."/>
            <person name="Lipzen A."/>
            <person name="He G."/>
            <person name="Yan M."/>
            <person name="Ng V."/>
            <person name="Cullen D."/>
            <person name="Martin F."/>
            <person name="Rosso M.-N."/>
            <person name="Henrissat B."/>
            <person name="Hibbett D."/>
            <person name="Martinez A.T."/>
            <person name="Grigoriev I.V."/>
        </authorList>
    </citation>
    <scope>NUCLEOTIDE SEQUENCE</scope>
    <source>
        <strain evidence="1">CIRM-BRFM 674</strain>
    </source>
</reference>
<gene>
    <name evidence="1" type="ORF">BDN70DRAFT_689598</name>
</gene>
<proteinExistence type="predicted"/>
<dbReference type="Proteomes" id="UP000807469">
    <property type="component" value="Unassembled WGS sequence"/>
</dbReference>
<keyword evidence="2" id="KW-1185">Reference proteome</keyword>
<organism evidence="1 2">
    <name type="scientific">Pholiota conissans</name>
    <dbReference type="NCBI Taxonomy" id="109636"/>
    <lineage>
        <taxon>Eukaryota</taxon>
        <taxon>Fungi</taxon>
        <taxon>Dikarya</taxon>
        <taxon>Basidiomycota</taxon>
        <taxon>Agaricomycotina</taxon>
        <taxon>Agaricomycetes</taxon>
        <taxon>Agaricomycetidae</taxon>
        <taxon>Agaricales</taxon>
        <taxon>Agaricineae</taxon>
        <taxon>Strophariaceae</taxon>
        <taxon>Pholiota</taxon>
    </lineage>
</organism>
<evidence type="ECO:0000313" key="1">
    <source>
        <dbReference type="EMBL" id="KAF9470518.1"/>
    </source>
</evidence>